<keyword evidence="2" id="KW-1185">Reference proteome</keyword>
<name>V3YVP5_LOTGI</name>
<proteinExistence type="predicted"/>
<dbReference type="CTD" id="20241377"/>
<dbReference type="EMBL" id="KB204047">
    <property type="protein sequence ID" value="ESO82058.1"/>
    <property type="molecule type" value="Genomic_DNA"/>
</dbReference>
<gene>
    <name evidence="1" type="ORF">LOTGIDRAFT_170333</name>
</gene>
<accession>V3YVP5</accession>
<dbReference type="KEGG" id="lgi:LOTGIDRAFT_170333"/>
<evidence type="ECO:0000313" key="1">
    <source>
        <dbReference type="EMBL" id="ESO82058.1"/>
    </source>
</evidence>
<evidence type="ECO:0000313" key="2">
    <source>
        <dbReference type="Proteomes" id="UP000030746"/>
    </source>
</evidence>
<dbReference type="GeneID" id="20241377"/>
<sequence>MSKRKWTDFKAQIAKRRNQTSDGETLEYLTVQRLSEHVEDFTVNRTSIQLIYCLRDQYMNVPLDCDKMEVYEQQNNINNRVYSFIKKSENQQNKRLFLPFLVNKIYNMDSAKGIRVD</sequence>
<dbReference type="RefSeq" id="XP_009067224.1">
    <property type="nucleotide sequence ID" value="XM_009068976.1"/>
</dbReference>
<dbReference type="HOGENOM" id="CLU_2087550_0_0_1"/>
<reference evidence="1 2" key="1">
    <citation type="journal article" date="2013" name="Nature">
        <title>Insights into bilaterian evolution from three spiralian genomes.</title>
        <authorList>
            <person name="Simakov O."/>
            <person name="Marletaz F."/>
            <person name="Cho S.J."/>
            <person name="Edsinger-Gonzales E."/>
            <person name="Havlak P."/>
            <person name="Hellsten U."/>
            <person name="Kuo D.H."/>
            <person name="Larsson T."/>
            <person name="Lv J."/>
            <person name="Arendt D."/>
            <person name="Savage R."/>
            <person name="Osoegawa K."/>
            <person name="de Jong P."/>
            <person name="Grimwood J."/>
            <person name="Chapman J.A."/>
            <person name="Shapiro H."/>
            <person name="Aerts A."/>
            <person name="Otillar R.P."/>
            <person name="Terry A.Y."/>
            <person name="Boore J.L."/>
            <person name="Grigoriev I.V."/>
            <person name="Lindberg D.R."/>
            <person name="Seaver E.C."/>
            <person name="Weisblat D.A."/>
            <person name="Putnam N.H."/>
            <person name="Rokhsar D.S."/>
        </authorList>
    </citation>
    <scope>NUCLEOTIDE SEQUENCE [LARGE SCALE GENOMIC DNA]</scope>
</reference>
<protein>
    <submittedName>
        <fullName evidence="1">Uncharacterized protein</fullName>
    </submittedName>
</protein>
<organism evidence="1 2">
    <name type="scientific">Lottia gigantea</name>
    <name type="common">Giant owl limpet</name>
    <dbReference type="NCBI Taxonomy" id="225164"/>
    <lineage>
        <taxon>Eukaryota</taxon>
        <taxon>Metazoa</taxon>
        <taxon>Spiralia</taxon>
        <taxon>Lophotrochozoa</taxon>
        <taxon>Mollusca</taxon>
        <taxon>Gastropoda</taxon>
        <taxon>Patellogastropoda</taxon>
        <taxon>Lottioidea</taxon>
        <taxon>Lottiidae</taxon>
        <taxon>Lottia</taxon>
    </lineage>
</organism>
<dbReference type="Proteomes" id="UP000030746">
    <property type="component" value="Unassembled WGS sequence"/>
</dbReference>
<dbReference type="AlphaFoldDB" id="V3YVP5"/>